<accession>A0AA46H174</accession>
<dbReference type="SUPFAM" id="SSF88697">
    <property type="entry name" value="PUA domain-like"/>
    <property type="match status" value="1"/>
</dbReference>
<proteinExistence type="predicted"/>
<keyword evidence="2" id="KW-0645">Protease</keyword>
<dbReference type="PROSITE" id="PS51787">
    <property type="entry name" value="LON_N"/>
    <property type="match status" value="1"/>
</dbReference>
<dbReference type="Proteomes" id="UP000254118">
    <property type="component" value="Unassembled WGS sequence"/>
</dbReference>
<dbReference type="GO" id="GO:0004252">
    <property type="term" value="F:serine-type endopeptidase activity"/>
    <property type="evidence" value="ECO:0007669"/>
    <property type="project" value="UniProtKB-EC"/>
</dbReference>
<feature type="domain" description="Lon N-terminal" evidence="1">
    <location>
        <begin position="1"/>
        <end position="202"/>
    </location>
</feature>
<dbReference type="PANTHER" id="PTHR46732:SF8">
    <property type="entry name" value="ATP-DEPENDENT PROTEASE LA (LON) DOMAIN PROTEIN"/>
    <property type="match status" value="1"/>
</dbReference>
<dbReference type="InterPro" id="IPR046336">
    <property type="entry name" value="Lon_prtase_N_sf"/>
</dbReference>
<reference evidence="2 3" key="1">
    <citation type="submission" date="2018-06" db="EMBL/GenBank/DDBJ databases">
        <authorList>
            <consortium name="Pathogen Informatics"/>
            <person name="Doyle S."/>
        </authorList>
    </citation>
    <scope>NUCLEOTIDE SEQUENCE [LARGE SCALE GENOMIC DNA]</scope>
    <source>
        <strain evidence="2 3">NCTC7915</strain>
    </source>
</reference>
<dbReference type="EC" id="3.4.21.53" evidence="2"/>
<dbReference type="InterPro" id="IPR015947">
    <property type="entry name" value="PUA-like_sf"/>
</dbReference>
<dbReference type="RefSeq" id="WP_115031667.1">
    <property type="nucleotide sequence ID" value="NZ_JAAFNO010000001.1"/>
</dbReference>
<evidence type="ECO:0000313" key="3">
    <source>
        <dbReference type="Proteomes" id="UP000254118"/>
    </source>
</evidence>
<dbReference type="GO" id="GO:0006508">
    <property type="term" value="P:proteolysis"/>
    <property type="evidence" value="ECO:0007669"/>
    <property type="project" value="UniProtKB-KW"/>
</dbReference>
<dbReference type="EMBL" id="UFYA01000001">
    <property type="protein sequence ID" value="STD13787.1"/>
    <property type="molecule type" value="Genomic_DNA"/>
</dbReference>
<dbReference type="Gene3D" id="2.30.130.40">
    <property type="entry name" value="LON domain-like"/>
    <property type="match status" value="1"/>
</dbReference>
<dbReference type="AlphaFoldDB" id="A0AA46H174"/>
<name>A0AA46H174_9MICO</name>
<dbReference type="SMART" id="SM00464">
    <property type="entry name" value="LON"/>
    <property type="match status" value="1"/>
</dbReference>
<dbReference type="PANTHER" id="PTHR46732">
    <property type="entry name" value="ATP-DEPENDENT PROTEASE LA (LON) DOMAIN PROTEIN"/>
    <property type="match status" value="1"/>
</dbReference>
<comment type="caution">
    <text evidence="2">The sequence shown here is derived from an EMBL/GenBank/DDBJ whole genome shotgun (WGS) entry which is preliminary data.</text>
</comment>
<dbReference type="Pfam" id="PF02190">
    <property type="entry name" value="LON_substr_bdg"/>
    <property type="match status" value="1"/>
</dbReference>
<dbReference type="Gene3D" id="1.20.58.1480">
    <property type="match status" value="1"/>
</dbReference>
<gene>
    <name evidence="2" type="primary">lon2</name>
    <name evidence="2" type="ORF">NCTC7915_01990</name>
</gene>
<organism evidence="2 3">
    <name type="scientific">Dermatophilus congolensis</name>
    <dbReference type="NCBI Taxonomy" id="1863"/>
    <lineage>
        <taxon>Bacteria</taxon>
        <taxon>Bacillati</taxon>
        <taxon>Actinomycetota</taxon>
        <taxon>Actinomycetes</taxon>
        <taxon>Micrococcales</taxon>
        <taxon>Dermatophilaceae</taxon>
        <taxon>Dermatophilus</taxon>
    </lineage>
</organism>
<keyword evidence="2" id="KW-0378">Hydrolase</keyword>
<sequence>MARLPLFPLNTVLAPGAALPLQIHEYRHLQLIRDVVRSPEGPEFGVVALRHGRDPDERARIRTTVTGCSAVLQNVDNIGSGRLHLDVRGKDRFRVDKILDEPLPYVVAEVTWLSEPDGDAAALPSLARQVRSRLYNYSTMLGQDAPTNFEPRSRRDVDSARRLSYGVIDHTVLSLDEKISLLEAESTEQRLIRARRLLSREIDLIRLFHAIPQEIDPSAINPN</sequence>
<evidence type="ECO:0000313" key="2">
    <source>
        <dbReference type="EMBL" id="STD13787.1"/>
    </source>
</evidence>
<protein>
    <submittedName>
        <fullName evidence="2">Lon protease 2</fullName>
        <ecNumber evidence="2">3.4.21.53</ecNumber>
    </submittedName>
</protein>
<dbReference type="InterPro" id="IPR003111">
    <property type="entry name" value="Lon_prtase_N"/>
</dbReference>
<evidence type="ECO:0000259" key="1">
    <source>
        <dbReference type="PROSITE" id="PS51787"/>
    </source>
</evidence>